<dbReference type="EMBL" id="LN609406">
    <property type="protein sequence ID" value="CEF61308.1"/>
    <property type="molecule type" value="Genomic_DNA"/>
</dbReference>
<dbReference type="WBParaSite" id="SRAE_0000043400.1">
    <property type="protein sequence ID" value="SRAE_0000043400.1"/>
    <property type="gene ID" value="WBGene00256178"/>
</dbReference>
<dbReference type="OMA" id="KDQEAWY"/>
<evidence type="ECO:0000256" key="1">
    <source>
        <dbReference type="SAM" id="Phobius"/>
    </source>
</evidence>
<keyword evidence="3" id="KW-1185">Reference proteome</keyword>
<feature type="transmembrane region" description="Helical" evidence="1">
    <location>
        <begin position="83"/>
        <end position="104"/>
    </location>
</feature>
<reference evidence="4" key="3">
    <citation type="submission" date="2020-12" db="UniProtKB">
        <authorList>
            <consortium name="WormBaseParasite"/>
        </authorList>
    </citation>
    <scope>IDENTIFICATION</scope>
</reference>
<reference evidence="3" key="2">
    <citation type="submission" date="2014-09" db="EMBL/GenBank/DDBJ databases">
        <authorList>
            <person name="Martin A.A."/>
        </authorList>
    </citation>
    <scope>NUCLEOTIDE SEQUENCE</scope>
    <source>
        <strain evidence="3">ED321</strain>
    </source>
</reference>
<evidence type="ECO:0000313" key="5">
    <source>
        <dbReference type="WormBase" id="SRAE_0000043400"/>
    </source>
</evidence>
<dbReference type="CTD" id="36373676"/>
<name>A0A090MSP5_STRRB</name>
<gene>
    <name evidence="2 4 5" type="ORF">SRAE_0000043400</name>
</gene>
<dbReference type="Proteomes" id="UP000035682">
    <property type="component" value="Unplaced"/>
</dbReference>
<evidence type="ECO:0000313" key="3">
    <source>
        <dbReference type="Proteomes" id="UP000035682"/>
    </source>
</evidence>
<keyword evidence="1" id="KW-1133">Transmembrane helix</keyword>
<reference evidence="2" key="1">
    <citation type="submission" date="2014-09" db="EMBL/GenBank/DDBJ databases">
        <authorList>
            <person name="Aslett A.Martin."/>
        </authorList>
    </citation>
    <scope>NUCLEOTIDE SEQUENCE</scope>
    <source>
        <strain evidence="2">ED321 Heterogonic</strain>
    </source>
</reference>
<dbReference type="OrthoDB" id="44820at2759"/>
<dbReference type="WormBase" id="SRAE_0000043400">
    <property type="protein sequence ID" value="SRP11500"/>
    <property type="gene ID" value="WBGene00256178"/>
</dbReference>
<dbReference type="AlphaFoldDB" id="A0A090MSP5"/>
<dbReference type="PANTHER" id="PTHR31094:SF2">
    <property type="entry name" value="RIKEN CDNA 2310061I04 GENE"/>
    <property type="match status" value="1"/>
</dbReference>
<keyword evidence="1" id="KW-0812">Transmembrane</keyword>
<keyword evidence="1" id="KW-0472">Membrane</keyword>
<protein>
    <submittedName>
        <fullName evidence="2 4">Uncharacterized protein</fullName>
    </submittedName>
</protein>
<accession>A0A090MSP5</accession>
<organism evidence="2">
    <name type="scientific">Strongyloides ratti</name>
    <name type="common">Parasitic roundworm</name>
    <dbReference type="NCBI Taxonomy" id="34506"/>
    <lineage>
        <taxon>Eukaryota</taxon>
        <taxon>Metazoa</taxon>
        <taxon>Ecdysozoa</taxon>
        <taxon>Nematoda</taxon>
        <taxon>Chromadorea</taxon>
        <taxon>Rhabditida</taxon>
        <taxon>Tylenchina</taxon>
        <taxon>Panagrolaimomorpha</taxon>
        <taxon>Strongyloidoidea</taxon>
        <taxon>Strongyloididae</taxon>
        <taxon>Strongyloides</taxon>
    </lineage>
</organism>
<dbReference type="PANTHER" id="PTHR31094">
    <property type="entry name" value="RIKEN CDNA 2310061I04 GENE"/>
    <property type="match status" value="1"/>
</dbReference>
<dbReference type="RefSeq" id="XP_024500517.1">
    <property type="nucleotide sequence ID" value="XM_024646324.1"/>
</dbReference>
<evidence type="ECO:0000313" key="2">
    <source>
        <dbReference type="EMBL" id="CEF61308.1"/>
    </source>
</evidence>
<dbReference type="GeneID" id="36373676"/>
<dbReference type="InterPro" id="IPR018790">
    <property type="entry name" value="DUF2358"/>
</dbReference>
<evidence type="ECO:0000313" key="4">
    <source>
        <dbReference type="WBParaSite" id="SRAE_0000043400.1"/>
    </source>
</evidence>
<feature type="transmembrane region" description="Helical" evidence="1">
    <location>
        <begin position="124"/>
        <end position="143"/>
    </location>
</feature>
<dbReference type="Pfam" id="PF10184">
    <property type="entry name" value="DUF2358"/>
    <property type="match status" value="1"/>
</dbReference>
<sequence>MFHKCFHKNIILTSFSSRFYCHRPSDLSYLKPNLDRKPEAFQLEHIEKRLSYTAPYMFKTKLDFTFYHKSVILDDKILNVKRYGLQSFMSYISIISVIGQVLFPHIHTEVIKIVSIPSDGTVELRWRICYISWLSLLFNYKLFRFDYRMKNLKWYDGLSVFTVDGDGAVYNVTLERIERQKKFFETPIEKLKSKICTNTAL</sequence>
<proteinExistence type="predicted"/>